<dbReference type="EMBL" id="ASPP01010667">
    <property type="protein sequence ID" value="ETO22513.1"/>
    <property type="molecule type" value="Genomic_DNA"/>
</dbReference>
<feature type="region of interest" description="Disordered" evidence="1">
    <location>
        <begin position="20"/>
        <end position="39"/>
    </location>
</feature>
<evidence type="ECO:0000256" key="1">
    <source>
        <dbReference type="SAM" id="MobiDB-lite"/>
    </source>
</evidence>
<protein>
    <submittedName>
        <fullName evidence="3">Uncharacterized protein</fullName>
    </submittedName>
</protein>
<keyword evidence="2" id="KW-0472">Membrane</keyword>
<evidence type="ECO:0000313" key="4">
    <source>
        <dbReference type="Proteomes" id="UP000023152"/>
    </source>
</evidence>
<accession>X6N9C0</accession>
<proteinExistence type="predicted"/>
<keyword evidence="2" id="KW-0812">Transmembrane</keyword>
<reference evidence="3 4" key="1">
    <citation type="journal article" date="2013" name="Curr. Biol.">
        <title>The Genome of the Foraminiferan Reticulomyxa filosa.</title>
        <authorList>
            <person name="Glockner G."/>
            <person name="Hulsmann N."/>
            <person name="Schleicher M."/>
            <person name="Noegel A.A."/>
            <person name="Eichinger L."/>
            <person name="Gallinger C."/>
            <person name="Pawlowski J."/>
            <person name="Sierra R."/>
            <person name="Euteneuer U."/>
            <person name="Pillet L."/>
            <person name="Moustafa A."/>
            <person name="Platzer M."/>
            <person name="Groth M."/>
            <person name="Szafranski K."/>
            <person name="Schliwa M."/>
        </authorList>
    </citation>
    <scope>NUCLEOTIDE SEQUENCE [LARGE SCALE GENOMIC DNA]</scope>
</reference>
<evidence type="ECO:0000256" key="2">
    <source>
        <dbReference type="SAM" id="Phobius"/>
    </source>
</evidence>
<keyword evidence="2" id="KW-1133">Transmembrane helix</keyword>
<name>X6N9C0_RETFI</name>
<comment type="caution">
    <text evidence="3">The sequence shown here is derived from an EMBL/GenBank/DDBJ whole genome shotgun (WGS) entry which is preliminary data.</text>
</comment>
<feature type="transmembrane region" description="Helical" evidence="2">
    <location>
        <begin position="228"/>
        <end position="250"/>
    </location>
</feature>
<keyword evidence="4" id="KW-1185">Reference proteome</keyword>
<gene>
    <name evidence="3" type="ORF">RFI_14685</name>
</gene>
<sequence>MDKIDDELGTMENLEFVTVDNPSDSVHTSGEGNNSRLNSETRAAAVNGVDHNVKVDDETNKKIIKKDLNVNCSQIPQDILEESIFCFAIGKAHLFPKTYEEKQRAMQSVVSQLNLDTKVLEWVQKKDEKSLGLSHYYVLFFTYVKKNNQKVLWFEPLTITWQDISNQLQQIHDPVTNKNYNPLILDEHWWLNEYNNDNKHNTKFFVTAQDVIGEIQKPKLKFMPSMEVLNLCPLVFCFILILFYLLYMHVDICSSFGKRRYDKENRFDSARVPK</sequence>
<organism evidence="3 4">
    <name type="scientific">Reticulomyxa filosa</name>
    <dbReference type="NCBI Taxonomy" id="46433"/>
    <lineage>
        <taxon>Eukaryota</taxon>
        <taxon>Sar</taxon>
        <taxon>Rhizaria</taxon>
        <taxon>Retaria</taxon>
        <taxon>Foraminifera</taxon>
        <taxon>Monothalamids</taxon>
        <taxon>Reticulomyxidae</taxon>
        <taxon>Reticulomyxa</taxon>
    </lineage>
</organism>
<dbReference type="AlphaFoldDB" id="X6N9C0"/>
<dbReference type="Proteomes" id="UP000023152">
    <property type="component" value="Unassembled WGS sequence"/>
</dbReference>
<evidence type="ECO:0000313" key="3">
    <source>
        <dbReference type="EMBL" id="ETO22513.1"/>
    </source>
</evidence>